<evidence type="ECO:0000256" key="9">
    <source>
        <dbReference type="ARBA" id="ARBA00022927"/>
    </source>
</evidence>
<evidence type="ECO:0000256" key="8">
    <source>
        <dbReference type="ARBA" id="ARBA00022842"/>
    </source>
</evidence>
<gene>
    <name evidence="14" type="ORF">CK510_30510</name>
</gene>
<keyword evidence="6" id="KW-0547">Nucleotide-binding</keyword>
<dbReference type="OrthoDB" id="510897at2"/>
<keyword evidence="3" id="KW-0813">Transport</keyword>
<organism evidence="14 15">
    <name type="scientific">Brunnivagina elsteri CCALA 953</name>
    <dbReference type="NCBI Taxonomy" id="987040"/>
    <lineage>
        <taxon>Bacteria</taxon>
        <taxon>Bacillati</taxon>
        <taxon>Cyanobacteriota</taxon>
        <taxon>Cyanophyceae</taxon>
        <taxon>Nostocales</taxon>
        <taxon>Calotrichaceae</taxon>
        <taxon>Brunnivagina</taxon>
    </lineage>
</organism>
<dbReference type="GO" id="GO:0046872">
    <property type="term" value="F:metal ion binding"/>
    <property type="evidence" value="ECO:0007669"/>
    <property type="project" value="UniProtKB-KW"/>
</dbReference>
<keyword evidence="7" id="KW-0378">Hydrolase</keyword>
<comment type="cofactor">
    <cofactor evidence="1">
        <name>Mg(2+)</name>
        <dbReference type="ChEBI" id="CHEBI:18420"/>
    </cofactor>
</comment>
<dbReference type="PANTHER" id="PTHR10903:SF135">
    <property type="entry name" value="TRANSLOCASE OF CHLOROPLAST 120, CHLOROPLASTIC-RELATED"/>
    <property type="match status" value="1"/>
</dbReference>
<keyword evidence="4" id="KW-0812">Transmembrane</keyword>
<evidence type="ECO:0000256" key="6">
    <source>
        <dbReference type="ARBA" id="ARBA00022741"/>
    </source>
</evidence>
<evidence type="ECO:0000259" key="13">
    <source>
        <dbReference type="PROSITE" id="PS51720"/>
    </source>
</evidence>
<keyword evidence="10" id="KW-1133">Transmembrane helix</keyword>
<evidence type="ECO:0000256" key="3">
    <source>
        <dbReference type="ARBA" id="ARBA00022448"/>
    </source>
</evidence>
<dbReference type="AlphaFoldDB" id="A0A2A2T9K4"/>
<sequence>MRNFLVVGRTGVGKSSFINSIVGNNVASTSRYEACTKFIQNYTCRNNLGDICIIDTPGLAEDDIECDRKYLEMIKDSVDFTKIDALIYVSRLDETRFRPEEKQTIYLLTEKLGALIWNKAWLTFTFAASVPKESRHIATINRKEQIENFVRIVTSEYGLNPPFQGFKIKLRVDNTSKTWTSKSIPIMSVLTKDR</sequence>
<dbReference type="GO" id="GO:0015031">
    <property type="term" value="P:protein transport"/>
    <property type="evidence" value="ECO:0007669"/>
    <property type="project" value="UniProtKB-KW"/>
</dbReference>
<keyword evidence="12" id="KW-0472">Membrane</keyword>
<protein>
    <recommendedName>
        <fullName evidence="13">AIG1-type G domain-containing protein</fullName>
    </recommendedName>
</protein>
<evidence type="ECO:0000313" key="14">
    <source>
        <dbReference type="EMBL" id="PAX45683.1"/>
    </source>
</evidence>
<dbReference type="Pfam" id="PF04548">
    <property type="entry name" value="AIG1"/>
    <property type="match status" value="1"/>
</dbReference>
<dbReference type="InterPro" id="IPR006703">
    <property type="entry name" value="G_AIG1"/>
</dbReference>
<evidence type="ECO:0000256" key="2">
    <source>
        <dbReference type="ARBA" id="ARBA00004167"/>
    </source>
</evidence>
<dbReference type="PANTHER" id="PTHR10903">
    <property type="entry name" value="GTPASE, IMAP FAMILY MEMBER-RELATED"/>
    <property type="match status" value="1"/>
</dbReference>
<dbReference type="Gene3D" id="3.40.50.300">
    <property type="entry name" value="P-loop containing nucleotide triphosphate hydrolases"/>
    <property type="match status" value="1"/>
</dbReference>
<evidence type="ECO:0000256" key="7">
    <source>
        <dbReference type="ARBA" id="ARBA00022801"/>
    </source>
</evidence>
<evidence type="ECO:0000256" key="12">
    <source>
        <dbReference type="ARBA" id="ARBA00023136"/>
    </source>
</evidence>
<evidence type="ECO:0000256" key="4">
    <source>
        <dbReference type="ARBA" id="ARBA00022692"/>
    </source>
</evidence>
<evidence type="ECO:0000256" key="11">
    <source>
        <dbReference type="ARBA" id="ARBA00023134"/>
    </source>
</evidence>
<dbReference type="GO" id="GO:0016020">
    <property type="term" value="C:membrane"/>
    <property type="evidence" value="ECO:0007669"/>
    <property type="project" value="UniProtKB-SubCell"/>
</dbReference>
<feature type="domain" description="AIG1-type G" evidence="13">
    <location>
        <begin position="1"/>
        <end position="194"/>
    </location>
</feature>
<keyword evidence="11" id="KW-0342">GTP-binding</keyword>
<proteinExistence type="predicted"/>
<reference evidence="14 15" key="1">
    <citation type="submission" date="2017-08" db="EMBL/GenBank/DDBJ databases">
        <title>Draft genome sequence of filamentous cyanobacterium Calothrix elsteri CCALA 953.</title>
        <authorList>
            <person name="Gagunashvili A.N."/>
            <person name="Elster J."/>
            <person name="Andresson O.S."/>
        </authorList>
    </citation>
    <scope>NUCLEOTIDE SEQUENCE [LARGE SCALE GENOMIC DNA]</scope>
    <source>
        <strain evidence="14 15">CCALA 953</strain>
    </source>
</reference>
<dbReference type="InterPro" id="IPR045058">
    <property type="entry name" value="GIMA/IAN/Toc"/>
</dbReference>
<dbReference type="EMBL" id="NTFS01000759">
    <property type="protein sequence ID" value="PAX45683.1"/>
    <property type="molecule type" value="Genomic_DNA"/>
</dbReference>
<keyword evidence="8" id="KW-0460">Magnesium</keyword>
<evidence type="ECO:0000256" key="1">
    <source>
        <dbReference type="ARBA" id="ARBA00001946"/>
    </source>
</evidence>
<keyword evidence="15" id="KW-1185">Reference proteome</keyword>
<comment type="subcellular location">
    <subcellularLocation>
        <location evidence="2">Membrane</location>
        <topology evidence="2">Single-pass membrane protein</topology>
    </subcellularLocation>
</comment>
<keyword evidence="9" id="KW-0653">Protein transport</keyword>
<dbReference type="GO" id="GO:0005525">
    <property type="term" value="F:GTP binding"/>
    <property type="evidence" value="ECO:0007669"/>
    <property type="project" value="UniProtKB-KW"/>
</dbReference>
<name>A0A2A2T9K4_9CYAN</name>
<keyword evidence="5" id="KW-0479">Metal-binding</keyword>
<comment type="caution">
    <text evidence="14">The sequence shown here is derived from an EMBL/GenBank/DDBJ whole genome shotgun (WGS) entry which is preliminary data.</text>
</comment>
<evidence type="ECO:0000313" key="15">
    <source>
        <dbReference type="Proteomes" id="UP000218238"/>
    </source>
</evidence>
<dbReference type="InterPro" id="IPR027417">
    <property type="entry name" value="P-loop_NTPase"/>
</dbReference>
<evidence type="ECO:0000256" key="10">
    <source>
        <dbReference type="ARBA" id="ARBA00022989"/>
    </source>
</evidence>
<dbReference type="PROSITE" id="PS51720">
    <property type="entry name" value="G_AIG1"/>
    <property type="match status" value="1"/>
</dbReference>
<dbReference type="RefSeq" id="WP_095725136.1">
    <property type="nucleotide sequence ID" value="NZ_NTFS01000759.1"/>
</dbReference>
<dbReference type="GO" id="GO:0016787">
    <property type="term" value="F:hydrolase activity"/>
    <property type="evidence" value="ECO:0007669"/>
    <property type="project" value="UniProtKB-KW"/>
</dbReference>
<evidence type="ECO:0000256" key="5">
    <source>
        <dbReference type="ARBA" id="ARBA00022723"/>
    </source>
</evidence>
<dbReference type="SUPFAM" id="SSF52540">
    <property type="entry name" value="P-loop containing nucleoside triphosphate hydrolases"/>
    <property type="match status" value="1"/>
</dbReference>
<dbReference type="Proteomes" id="UP000218238">
    <property type="component" value="Unassembled WGS sequence"/>
</dbReference>
<accession>A0A2A2T9K4</accession>